<comment type="caution">
    <text evidence="1">The sequence shown here is derived from an EMBL/GenBank/DDBJ whole genome shotgun (WGS) entry which is preliminary data.</text>
</comment>
<reference evidence="1 2" key="1">
    <citation type="journal article" date="2021" name="BMC Genomics">
        <title>Datura genome reveals duplications of psychoactive alkaloid biosynthetic genes and high mutation rate following tissue culture.</title>
        <authorList>
            <person name="Rajewski A."/>
            <person name="Carter-House D."/>
            <person name="Stajich J."/>
            <person name="Litt A."/>
        </authorList>
    </citation>
    <scope>NUCLEOTIDE SEQUENCE [LARGE SCALE GENOMIC DNA]</scope>
    <source>
        <strain evidence="1">AR-01</strain>
    </source>
</reference>
<dbReference type="EMBL" id="JACEIK010004246">
    <property type="protein sequence ID" value="MCD9644770.1"/>
    <property type="molecule type" value="Genomic_DNA"/>
</dbReference>
<sequence>MLGVSHMPSHWMSCALRMPSHHCCSASRSRSGRPARRAWHCTKLLLLRAMHRTKGPIPHASGRIGIAVHRATGYTSVASGAKCLFDLFDPWLEEATPFPLFTFGSIDGTPKLQRFMGLTALPSLAPLLCMRCVACMSRKAVRHLCLCLAPGRVLLGLSYAQC</sequence>
<gene>
    <name evidence="1" type="ORF">HAX54_033203</name>
</gene>
<protein>
    <submittedName>
        <fullName evidence="1">Uncharacterized protein</fullName>
    </submittedName>
</protein>
<organism evidence="1 2">
    <name type="scientific">Datura stramonium</name>
    <name type="common">Jimsonweed</name>
    <name type="synonym">Common thornapple</name>
    <dbReference type="NCBI Taxonomy" id="4076"/>
    <lineage>
        <taxon>Eukaryota</taxon>
        <taxon>Viridiplantae</taxon>
        <taxon>Streptophyta</taxon>
        <taxon>Embryophyta</taxon>
        <taxon>Tracheophyta</taxon>
        <taxon>Spermatophyta</taxon>
        <taxon>Magnoliopsida</taxon>
        <taxon>eudicotyledons</taxon>
        <taxon>Gunneridae</taxon>
        <taxon>Pentapetalae</taxon>
        <taxon>asterids</taxon>
        <taxon>lamiids</taxon>
        <taxon>Solanales</taxon>
        <taxon>Solanaceae</taxon>
        <taxon>Solanoideae</taxon>
        <taxon>Datureae</taxon>
        <taxon>Datura</taxon>
    </lineage>
</organism>
<name>A0ABS8VEY2_DATST</name>
<evidence type="ECO:0000313" key="2">
    <source>
        <dbReference type="Proteomes" id="UP000823775"/>
    </source>
</evidence>
<feature type="non-terminal residue" evidence="1">
    <location>
        <position position="162"/>
    </location>
</feature>
<keyword evidence="2" id="KW-1185">Reference proteome</keyword>
<proteinExistence type="predicted"/>
<accession>A0ABS8VEY2</accession>
<dbReference type="Proteomes" id="UP000823775">
    <property type="component" value="Unassembled WGS sequence"/>
</dbReference>
<evidence type="ECO:0000313" key="1">
    <source>
        <dbReference type="EMBL" id="MCD9644770.1"/>
    </source>
</evidence>